<dbReference type="OMA" id="RITATCG"/>
<comment type="caution">
    <text evidence="3">The sequence shown here is derived from an EMBL/GenBank/DDBJ whole genome shotgun (WGS) entry which is preliminary data.</text>
</comment>
<organism evidence="3 4">
    <name type="scientific">Pycnoporus cinnabarinus</name>
    <name type="common">Cinnabar-red polypore</name>
    <name type="synonym">Trametes cinnabarina</name>
    <dbReference type="NCBI Taxonomy" id="5643"/>
    <lineage>
        <taxon>Eukaryota</taxon>
        <taxon>Fungi</taxon>
        <taxon>Dikarya</taxon>
        <taxon>Basidiomycota</taxon>
        <taxon>Agaricomycotina</taxon>
        <taxon>Agaricomycetes</taxon>
        <taxon>Polyporales</taxon>
        <taxon>Polyporaceae</taxon>
        <taxon>Trametes</taxon>
    </lineage>
</organism>
<dbReference type="OrthoDB" id="3060478at2759"/>
<keyword evidence="1" id="KW-0175">Coiled coil</keyword>
<accession>A0A060SK70</accession>
<evidence type="ECO:0000256" key="2">
    <source>
        <dbReference type="SAM" id="MobiDB-lite"/>
    </source>
</evidence>
<sequence length="379" mass="42477">MNGVSADPQLTGEFANFLNAQLKECREQLRRITEENILLKAQVDAIELRQPSVVESDVQESIENLEAELEELKNELSVAREEAEIKAQEATTWRMRCEAAQSSTAERQVDLKRTAAKDELFVNMRSHVNSVDVGNDRVVFDLPKLQILPKAAQSACEGGFGFYGDLLRWCSAPSQNALLLCPDYTYTPGLGMEATQQWSHATDWTALAGTRHELFDTDGERLVYAGTFLFHKGPVRFDLRELQPAAGGPLIDQLAQHTFNPSSKTQRAKGKTYLPVLRELYEKGEATIQVLGLQRVGFNTRFFNILRKAYLRRGKMRARARSETVRSSSPKAMTLLEMFGGGASTSQKRLREDTEAERAGGDDPERVLKQQRTSDDDSS</sequence>
<dbReference type="HOGENOM" id="CLU_729858_0_0_1"/>
<name>A0A060SK70_PYCCI</name>
<gene>
    <name evidence="3" type="ORF">BN946_scf184985.g58</name>
</gene>
<reference evidence="3" key="1">
    <citation type="submission" date="2014-01" db="EMBL/GenBank/DDBJ databases">
        <title>The genome of the white-rot fungus Pycnoporus cinnabarinus: a basidiomycete model with a versatile arsenal for lignocellulosic biomass breakdown.</title>
        <authorList>
            <person name="Levasseur A."/>
            <person name="Lomascolo A."/>
            <person name="Ruiz-Duenas F.J."/>
            <person name="Uzan E."/>
            <person name="Piumi F."/>
            <person name="Kues U."/>
            <person name="Ram A.F.J."/>
            <person name="Murat C."/>
            <person name="Haon M."/>
            <person name="Benoit I."/>
            <person name="Arfi Y."/>
            <person name="Chevret D."/>
            <person name="Drula E."/>
            <person name="Kwon M.J."/>
            <person name="Gouret P."/>
            <person name="Lesage-Meessen L."/>
            <person name="Lombard V."/>
            <person name="Mariette J."/>
            <person name="Noirot C."/>
            <person name="Park J."/>
            <person name="Patyshakuliyeva A."/>
            <person name="Wieneger R.A.B."/>
            <person name="Wosten H.A.B."/>
            <person name="Martin F."/>
            <person name="Coutinho P.M."/>
            <person name="de Vries R."/>
            <person name="Martinez A.T."/>
            <person name="Klopp C."/>
            <person name="Pontarotti P."/>
            <person name="Henrissat B."/>
            <person name="Record E."/>
        </authorList>
    </citation>
    <scope>NUCLEOTIDE SEQUENCE [LARGE SCALE GENOMIC DNA]</scope>
    <source>
        <strain evidence="3">BRFM137</strain>
    </source>
</reference>
<dbReference type="Proteomes" id="UP000029665">
    <property type="component" value="Unassembled WGS sequence"/>
</dbReference>
<evidence type="ECO:0000313" key="3">
    <source>
        <dbReference type="EMBL" id="CDO72639.1"/>
    </source>
</evidence>
<protein>
    <submittedName>
        <fullName evidence="3">Uncharacterized protein</fullName>
    </submittedName>
</protein>
<feature type="region of interest" description="Disordered" evidence="2">
    <location>
        <begin position="339"/>
        <end position="379"/>
    </location>
</feature>
<feature type="compositionally biased region" description="Basic and acidic residues" evidence="2">
    <location>
        <begin position="349"/>
        <end position="379"/>
    </location>
</feature>
<proteinExistence type="predicted"/>
<dbReference type="AlphaFoldDB" id="A0A060SK70"/>
<evidence type="ECO:0000313" key="4">
    <source>
        <dbReference type="Proteomes" id="UP000029665"/>
    </source>
</evidence>
<keyword evidence="4" id="KW-1185">Reference proteome</keyword>
<feature type="coiled-coil region" evidence="1">
    <location>
        <begin position="15"/>
        <end position="89"/>
    </location>
</feature>
<evidence type="ECO:0000256" key="1">
    <source>
        <dbReference type="SAM" id="Coils"/>
    </source>
</evidence>
<dbReference type="EMBL" id="CCBP010000115">
    <property type="protein sequence ID" value="CDO72639.1"/>
    <property type="molecule type" value="Genomic_DNA"/>
</dbReference>